<keyword evidence="5" id="KW-0067">ATP-binding</keyword>
<feature type="domain" description="ABC transporter" evidence="9">
    <location>
        <begin position="373"/>
        <end position="614"/>
    </location>
</feature>
<protein>
    <recommendedName>
        <fullName evidence="13">ABC transporter domain-containing protein</fullName>
    </recommendedName>
</protein>
<evidence type="ECO:0000259" key="9">
    <source>
        <dbReference type="PROSITE" id="PS50893"/>
    </source>
</evidence>
<evidence type="ECO:0000256" key="1">
    <source>
        <dbReference type="ARBA" id="ARBA00004141"/>
    </source>
</evidence>
<name>A0A2T3YU42_TRIA4</name>
<dbReference type="Gene3D" id="3.40.50.300">
    <property type="entry name" value="P-loop containing nucleotide triphosphate hydrolases"/>
    <property type="match status" value="1"/>
</dbReference>
<dbReference type="STRING" id="1042311.A0A2T3YU42"/>
<proteinExistence type="inferred from homology"/>
<dbReference type="Proteomes" id="UP000240493">
    <property type="component" value="Unassembled WGS sequence"/>
</dbReference>
<dbReference type="AlphaFoldDB" id="A0A2T3YU42"/>
<dbReference type="FunFam" id="3.40.50.300:FF:000913">
    <property type="entry name" value="ABC multidrug transporter SitT"/>
    <property type="match status" value="1"/>
</dbReference>
<gene>
    <name evidence="11" type="ORF">M441DRAFT_73462</name>
</gene>
<keyword evidence="12" id="KW-1185">Reference proteome</keyword>
<dbReference type="InterPro" id="IPR011527">
    <property type="entry name" value="ABC1_TM_dom"/>
</dbReference>
<dbReference type="InterPro" id="IPR003593">
    <property type="entry name" value="AAA+_ATPase"/>
</dbReference>
<dbReference type="CDD" id="cd03249">
    <property type="entry name" value="ABC_MTABC3_MDL1_MDL2"/>
    <property type="match status" value="1"/>
</dbReference>
<evidence type="ECO:0000256" key="5">
    <source>
        <dbReference type="ARBA" id="ARBA00022840"/>
    </source>
</evidence>
<feature type="domain" description="ABC transmembrane type-1" evidence="10">
    <location>
        <begin position="75"/>
        <end position="334"/>
    </location>
</feature>
<dbReference type="GO" id="GO:0005524">
    <property type="term" value="F:ATP binding"/>
    <property type="evidence" value="ECO:0007669"/>
    <property type="project" value="UniProtKB-KW"/>
</dbReference>
<evidence type="ECO:0000313" key="12">
    <source>
        <dbReference type="Proteomes" id="UP000240493"/>
    </source>
</evidence>
<keyword evidence="3 8" id="KW-0812">Transmembrane</keyword>
<keyword evidence="6 8" id="KW-1133">Transmembrane helix</keyword>
<dbReference type="InterPro" id="IPR039421">
    <property type="entry name" value="Type_1_exporter"/>
</dbReference>
<dbReference type="SUPFAM" id="SSF90123">
    <property type="entry name" value="ABC transporter transmembrane region"/>
    <property type="match status" value="1"/>
</dbReference>
<evidence type="ECO:0000256" key="3">
    <source>
        <dbReference type="ARBA" id="ARBA00022692"/>
    </source>
</evidence>
<dbReference type="InterPro" id="IPR036640">
    <property type="entry name" value="ABC1_TM_sf"/>
</dbReference>
<dbReference type="PANTHER" id="PTHR24221:SF503">
    <property type="entry name" value="MITOCHONDRIAL POTASSIUM CHANNEL ATP-BINDING SUBUNIT"/>
    <property type="match status" value="1"/>
</dbReference>
<accession>A0A2T3YU42</accession>
<dbReference type="CDD" id="cd18578">
    <property type="entry name" value="ABC_6TM_Pgp_ABCB1_D2_like"/>
    <property type="match status" value="1"/>
</dbReference>
<dbReference type="PROSITE" id="PS00211">
    <property type="entry name" value="ABC_TRANSPORTER_1"/>
    <property type="match status" value="1"/>
</dbReference>
<evidence type="ECO:0000256" key="4">
    <source>
        <dbReference type="ARBA" id="ARBA00022741"/>
    </source>
</evidence>
<dbReference type="Gene3D" id="1.20.1560.10">
    <property type="entry name" value="ABC transporter type 1, transmembrane domain"/>
    <property type="match status" value="1"/>
</dbReference>
<keyword evidence="7 8" id="KW-0472">Membrane</keyword>
<evidence type="ECO:0000256" key="2">
    <source>
        <dbReference type="ARBA" id="ARBA00007577"/>
    </source>
</evidence>
<feature type="transmembrane region" description="Helical" evidence="8">
    <location>
        <begin position="186"/>
        <end position="205"/>
    </location>
</feature>
<evidence type="ECO:0008006" key="13">
    <source>
        <dbReference type="Google" id="ProtNLM"/>
    </source>
</evidence>
<dbReference type="SUPFAM" id="SSF52540">
    <property type="entry name" value="P-loop containing nucleoside triphosphate hydrolases"/>
    <property type="match status" value="1"/>
</dbReference>
<evidence type="ECO:0000256" key="7">
    <source>
        <dbReference type="ARBA" id="ARBA00023136"/>
    </source>
</evidence>
<comment type="subcellular location">
    <subcellularLocation>
        <location evidence="1">Membrane</location>
        <topology evidence="1">Multi-pass membrane protein</topology>
    </subcellularLocation>
</comment>
<evidence type="ECO:0000256" key="8">
    <source>
        <dbReference type="SAM" id="Phobius"/>
    </source>
</evidence>
<dbReference type="PANTHER" id="PTHR24221">
    <property type="entry name" value="ATP-BINDING CASSETTE SUB-FAMILY B"/>
    <property type="match status" value="1"/>
</dbReference>
<feature type="transmembrane region" description="Helical" evidence="8">
    <location>
        <begin position="273"/>
        <end position="294"/>
    </location>
</feature>
<dbReference type="GO" id="GO:0016887">
    <property type="term" value="F:ATP hydrolysis activity"/>
    <property type="evidence" value="ECO:0007669"/>
    <property type="project" value="InterPro"/>
</dbReference>
<dbReference type="EMBL" id="KZ679271">
    <property type="protein sequence ID" value="PTB36092.1"/>
    <property type="molecule type" value="Genomic_DNA"/>
</dbReference>
<dbReference type="Pfam" id="PF00005">
    <property type="entry name" value="ABC_tran"/>
    <property type="match status" value="1"/>
</dbReference>
<dbReference type="GO" id="GO:0140359">
    <property type="term" value="F:ABC-type transporter activity"/>
    <property type="evidence" value="ECO:0007669"/>
    <property type="project" value="InterPro"/>
</dbReference>
<dbReference type="PROSITE" id="PS50893">
    <property type="entry name" value="ABC_TRANSPORTER_2"/>
    <property type="match status" value="1"/>
</dbReference>
<dbReference type="InterPro" id="IPR027417">
    <property type="entry name" value="P-loop_NTPase"/>
</dbReference>
<keyword evidence="4" id="KW-0547">Nucleotide-binding</keyword>
<dbReference type="Pfam" id="PF00664">
    <property type="entry name" value="ABC_membrane"/>
    <property type="match status" value="1"/>
</dbReference>
<dbReference type="SMART" id="SM00382">
    <property type="entry name" value="AAA"/>
    <property type="match status" value="1"/>
</dbReference>
<dbReference type="OrthoDB" id="6500128at2759"/>
<dbReference type="GO" id="GO:0016020">
    <property type="term" value="C:membrane"/>
    <property type="evidence" value="ECO:0007669"/>
    <property type="project" value="UniProtKB-SubCell"/>
</dbReference>
<comment type="similarity">
    <text evidence="2">Belongs to the ABC transporter superfamily. ABCB family. Multidrug resistance exporter (TC 3.A.1.201) subfamily.</text>
</comment>
<reference evidence="11 12" key="1">
    <citation type="submission" date="2016-07" db="EMBL/GenBank/DDBJ databases">
        <title>Multiple horizontal gene transfer events from other fungi enriched the ability of initially mycotrophic Trichoderma (Ascomycota) to feed on dead plant biomass.</title>
        <authorList>
            <consortium name="DOE Joint Genome Institute"/>
            <person name="Aerts A."/>
            <person name="Atanasova L."/>
            <person name="Chenthamara K."/>
            <person name="Zhang J."/>
            <person name="Grujic M."/>
            <person name="Henrissat B."/>
            <person name="Kuo A."/>
            <person name="Salamov A."/>
            <person name="Lipzen A."/>
            <person name="Labutti K."/>
            <person name="Barry K."/>
            <person name="Miao Y."/>
            <person name="Rahimi M.J."/>
            <person name="Shen Q."/>
            <person name="Grigoriev I.V."/>
            <person name="Kubicek C.P."/>
            <person name="Druzhinina I.S."/>
        </authorList>
    </citation>
    <scope>NUCLEOTIDE SEQUENCE [LARGE SCALE GENOMIC DNA]</scope>
    <source>
        <strain evidence="11 12">CBS 433.97</strain>
    </source>
</reference>
<feature type="transmembrane region" description="Helical" evidence="8">
    <location>
        <begin position="306"/>
        <end position="329"/>
    </location>
</feature>
<evidence type="ECO:0000256" key="6">
    <source>
        <dbReference type="ARBA" id="ARBA00022989"/>
    </source>
</evidence>
<evidence type="ECO:0000259" key="10">
    <source>
        <dbReference type="PROSITE" id="PS50929"/>
    </source>
</evidence>
<dbReference type="PROSITE" id="PS50929">
    <property type="entry name" value="ABC_TM1F"/>
    <property type="match status" value="1"/>
</dbReference>
<dbReference type="InterPro" id="IPR017871">
    <property type="entry name" value="ABC_transporter-like_CS"/>
</dbReference>
<dbReference type="InterPro" id="IPR003439">
    <property type="entry name" value="ABC_transporter-like_ATP-bd"/>
</dbReference>
<evidence type="ECO:0000313" key="11">
    <source>
        <dbReference type="EMBL" id="PTB36092.1"/>
    </source>
</evidence>
<organism evidence="11 12">
    <name type="scientific">Trichoderma asperellum (strain ATCC 204424 / CBS 433.97 / NBRC 101777)</name>
    <dbReference type="NCBI Taxonomy" id="1042311"/>
    <lineage>
        <taxon>Eukaryota</taxon>
        <taxon>Fungi</taxon>
        <taxon>Dikarya</taxon>
        <taxon>Ascomycota</taxon>
        <taxon>Pezizomycotina</taxon>
        <taxon>Sordariomycetes</taxon>
        <taxon>Hypocreomycetidae</taxon>
        <taxon>Hypocreales</taxon>
        <taxon>Hypocreaceae</taxon>
        <taxon>Trichoderma</taxon>
    </lineage>
</organism>
<feature type="transmembrane region" description="Helical" evidence="8">
    <location>
        <begin position="104"/>
        <end position="130"/>
    </location>
</feature>
<sequence length="616" mass="66049">MESYSPVVNTAGVTTTISSSSGVVFVDNPSPAGSLKYLTSKAFSKPARCWFESILQRNKLSLRLVGDKPTKPEQASAILFGKAVVSISGPLPSEAKNVRSSAGFWSLMFLTLALVQCTVFIIQGIAFAYCSERLIHRARSRALGAILHQDISFFDQKENTAGALATFLSVNATALAGISGATLGTILIAVSTLISAIAVGCAFGWKLGLVCSSLIPVLQRDLYNRASAGYASEAISAIHTVAALTRENDVSRHFKKSLSESAKQSLKANIKTSLMYTLAQSLLYACMGLGFWYGGRLIVHGEYSTFQFIVAYSAVIAGAFSAGLVFSFAPDIGGAARAAHSYKVLFDRRPLIDPRSSAGSRINFGNLKGQTEFRNVNFGYASRPAHQVLTNVSFAVQPGQHVALVGETGSGKSTIIALLERFYDPLSGSIFIDGKPISSLNVAEYRRSLGMVLQDPTLYDGTIRENMVFGLEVTSIPDQAIEAACKKANILDFILSLPLTPYGDGFSTLVGNRGSQLSGGQKQRLTLARALLRDPRILLLDEATSAVDSQSESLIQEALDKASEGRTTISIAHRLSTIQAADNILVLEAGRVIESGTHSTLMAKRGKYWDLWNAGR</sequence>
<feature type="transmembrane region" description="Helical" evidence="8">
    <location>
        <begin position="161"/>
        <end position="180"/>
    </location>
</feature>